<keyword evidence="3" id="KW-1185">Reference proteome</keyword>
<evidence type="ECO:0000256" key="1">
    <source>
        <dbReference type="SAM" id="Coils"/>
    </source>
</evidence>
<keyword evidence="1" id="KW-0175">Coiled coil</keyword>
<accession>A0A4U0GXG0</accession>
<feature type="coiled-coil region" evidence="1">
    <location>
        <begin position="154"/>
        <end position="181"/>
    </location>
</feature>
<dbReference type="AlphaFoldDB" id="A0A4U0GXG0"/>
<reference evidence="2 3" key="1">
    <citation type="submission" date="2019-04" db="EMBL/GenBank/DDBJ databases">
        <title>Sphingobacterium olei sp. nov., isolated from oil-contaminated soil.</title>
        <authorList>
            <person name="Liu B."/>
        </authorList>
    </citation>
    <scope>NUCLEOTIDE SEQUENCE [LARGE SCALE GENOMIC DNA]</scope>
    <source>
        <strain evidence="2 3">Y3L14</strain>
    </source>
</reference>
<evidence type="ECO:0000313" key="3">
    <source>
        <dbReference type="Proteomes" id="UP000309872"/>
    </source>
</evidence>
<gene>
    <name evidence="2" type="ORF">FAZ19_16295</name>
</gene>
<proteinExistence type="predicted"/>
<sequence>MATKTKEQIKAYLNQCGQLDYNEFIDFIDSVMFDDGDTDIAPICQVTRYKRFRNQNQAISLPNLFDEDNGLLAVYVKRLSEEPFTLKIGITNGGDEITSHEVDEALVSVDCTYLFSAATPVYITGLSSENIADIIVVYNSFLCDDNGDISMTLLEEIQNKISDLEIEITQTKDDLQSQINTLADSLIQIPTGIVVQWNGTLANIPTGWQRYTGNGSWFLIGESSTYPAGATGGEKEVRLTSSQQGSFEVAGVADRTAGSARNNTIEKLVFSTPGINGTKSLDATATSGAHQNLSKISVNISQANDTHNNMPPYKSVIYIEKI</sequence>
<dbReference type="RefSeq" id="WP_136821819.1">
    <property type="nucleotide sequence ID" value="NZ_BMJX01000005.1"/>
</dbReference>
<organism evidence="2 3">
    <name type="scientific">Sphingobacterium alkalisoli</name>
    <dbReference type="NCBI Taxonomy" id="1874115"/>
    <lineage>
        <taxon>Bacteria</taxon>
        <taxon>Pseudomonadati</taxon>
        <taxon>Bacteroidota</taxon>
        <taxon>Sphingobacteriia</taxon>
        <taxon>Sphingobacteriales</taxon>
        <taxon>Sphingobacteriaceae</taxon>
        <taxon>Sphingobacterium</taxon>
    </lineage>
</organism>
<protein>
    <recommendedName>
        <fullName evidence="4">Tail fiber protein</fullName>
    </recommendedName>
</protein>
<dbReference type="EMBL" id="SUKA01000005">
    <property type="protein sequence ID" value="TJY63827.1"/>
    <property type="molecule type" value="Genomic_DNA"/>
</dbReference>
<evidence type="ECO:0008006" key="4">
    <source>
        <dbReference type="Google" id="ProtNLM"/>
    </source>
</evidence>
<dbReference type="OrthoDB" id="9113831at2"/>
<evidence type="ECO:0000313" key="2">
    <source>
        <dbReference type="EMBL" id="TJY63827.1"/>
    </source>
</evidence>
<name>A0A4U0GXG0_9SPHI</name>
<comment type="caution">
    <text evidence="2">The sequence shown here is derived from an EMBL/GenBank/DDBJ whole genome shotgun (WGS) entry which is preliminary data.</text>
</comment>
<dbReference type="Proteomes" id="UP000309872">
    <property type="component" value="Unassembled WGS sequence"/>
</dbReference>